<comment type="cofactor">
    <cofactor evidence="13">
        <name>Ni(2+)</name>
        <dbReference type="ChEBI" id="CHEBI:49786"/>
    </cofactor>
    <text evidence="13">Nickel for phosphatase activity.</text>
</comment>
<evidence type="ECO:0000313" key="15">
    <source>
        <dbReference type="EMBL" id="PWC15843.1"/>
    </source>
</evidence>
<dbReference type="FunFam" id="1.10.3090.10:FF:000001">
    <property type="entry name" value="Multifunctional CCA protein"/>
    <property type="match status" value="1"/>
</dbReference>
<evidence type="ECO:0000256" key="2">
    <source>
        <dbReference type="ARBA" id="ARBA00022679"/>
    </source>
</evidence>
<dbReference type="InterPro" id="IPR032828">
    <property type="entry name" value="PolyA_RNA-bd"/>
</dbReference>
<dbReference type="Gene3D" id="1.10.3090.10">
    <property type="entry name" value="cca-adding enzyme, domain 2"/>
    <property type="match status" value="1"/>
</dbReference>
<feature type="binding site" evidence="13">
    <location>
        <position position="91"/>
    </location>
    <ligand>
        <name>ATP</name>
        <dbReference type="ChEBI" id="CHEBI:30616"/>
    </ligand>
</feature>
<dbReference type="GO" id="GO:0042245">
    <property type="term" value="P:RNA repair"/>
    <property type="evidence" value="ECO:0007669"/>
    <property type="project" value="UniProtKB-KW"/>
</dbReference>
<comment type="similarity">
    <text evidence="13">Belongs to the tRNA nucleotidyltransferase/poly(A) polymerase family. Bacterial CCA-adding enzyme type 1 subfamily.</text>
</comment>
<dbReference type="Pfam" id="PF12627">
    <property type="entry name" value="PolyA_pol_RNAbd"/>
    <property type="match status" value="1"/>
</dbReference>
<comment type="function">
    <text evidence="13">Catalyzes the addition and repair of the essential 3'-terminal CCA sequence in tRNAs without using a nucleic acid template. Adds these three nucleotides in the order of C, C, and A to the tRNA nucleotide-73, using CTP and ATP as substrates and producing inorganic pyrophosphate. tRNA 3'-terminal CCA addition is required both for tRNA processing and repair. Also involved in tRNA surveillance by mediating tandem CCA addition to generate a CCACCA at the 3' terminus of unstable tRNAs. While stable tRNAs receive only 3'-terminal CCA, unstable tRNAs are marked with CCACCA and rapidly degraded.</text>
</comment>
<comment type="catalytic activity">
    <reaction evidence="13">
        <text>a tRNA precursor + 2 CTP + ATP = a tRNA with a 3' CCA end + 3 diphosphate</text>
        <dbReference type="Rhea" id="RHEA:14433"/>
        <dbReference type="Rhea" id="RHEA-COMP:10465"/>
        <dbReference type="Rhea" id="RHEA-COMP:10468"/>
        <dbReference type="ChEBI" id="CHEBI:30616"/>
        <dbReference type="ChEBI" id="CHEBI:33019"/>
        <dbReference type="ChEBI" id="CHEBI:37563"/>
        <dbReference type="ChEBI" id="CHEBI:74896"/>
        <dbReference type="ChEBI" id="CHEBI:83071"/>
        <dbReference type="EC" id="2.7.7.72"/>
    </reaction>
</comment>
<keyword evidence="11 13" id="KW-0694">RNA-binding</keyword>
<keyword evidence="1 13" id="KW-0533">Nickel</keyword>
<protein>
    <recommendedName>
        <fullName evidence="13">Multifunctional CCA protein</fullName>
    </recommendedName>
    <domain>
        <recommendedName>
            <fullName evidence="13">CCA-adding enzyme</fullName>
            <ecNumber evidence="13">2.7.7.72</ecNumber>
        </recommendedName>
        <alternativeName>
            <fullName evidence="13">CCA tRNA nucleotidyltransferase</fullName>
        </alternativeName>
        <alternativeName>
            <fullName evidence="13">tRNA CCA-pyrophosphorylase</fullName>
        </alternativeName>
        <alternativeName>
            <fullName evidence="13">tRNA adenylyl-/cytidylyl-transferase</fullName>
        </alternativeName>
        <alternativeName>
            <fullName evidence="13">tRNA nucleotidyltransferase</fullName>
        </alternativeName>
        <alternativeName>
            <fullName evidence="13">tRNA-NT</fullName>
        </alternativeName>
    </domain>
    <domain>
        <recommendedName>
            <fullName evidence="13">2'-nucleotidase</fullName>
            <ecNumber evidence="13">3.1.3.-</ecNumber>
        </recommendedName>
    </domain>
    <domain>
        <recommendedName>
            <fullName evidence="13">2',3'-cyclic phosphodiesterase</fullName>
            <ecNumber evidence="13">3.1.4.-</ecNumber>
        </recommendedName>
    </domain>
    <domain>
        <recommendedName>
            <fullName evidence="13">Phosphatase</fullName>
        </recommendedName>
    </domain>
</protein>
<dbReference type="Pfam" id="PF01966">
    <property type="entry name" value="HD"/>
    <property type="match status" value="1"/>
</dbReference>
<evidence type="ECO:0000256" key="11">
    <source>
        <dbReference type="ARBA" id="ARBA00022884"/>
    </source>
</evidence>
<dbReference type="GO" id="GO:0000287">
    <property type="term" value="F:magnesium ion binding"/>
    <property type="evidence" value="ECO:0007669"/>
    <property type="project" value="UniProtKB-UniRule"/>
</dbReference>
<keyword evidence="4 13" id="KW-0548">Nucleotidyltransferase</keyword>
<dbReference type="SUPFAM" id="SSF81301">
    <property type="entry name" value="Nucleotidyltransferase"/>
    <property type="match status" value="1"/>
</dbReference>
<accession>A0A2U1U2H7</accession>
<dbReference type="PIRSF" id="PIRSF000813">
    <property type="entry name" value="CCA_bact"/>
    <property type="match status" value="1"/>
</dbReference>
<evidence type="ECO:0000256" key="3">
    <source>
        <dbReference type="ARBA" id="ARBA00022694"/>
    </source>
</evidence>
<feature type="binding site" evidence="13">
    <location>
        <position position="21"/>
    </location>
    <ligand>
        <name>Mg(2+)</name>
        <dbReference type="ChEBI" id="CHEBI:18420"/>
    </ligand>
</feature>
<keyword evidence="2 13" id="KW-0808">Transferase</keyword>
<feature type="binding site" evidence="13">
    <location>
        <position position="137"/>
    </location>
    <ligand>
        <name>ATP</name>
        <dbReference type="ChEBI" id="CHEBI:30616"/>
    </ligand>
</feature>
<keyword evidence="16" id="KW-1185">Reference proteome</keyword>
<feature type="binding site" evidence="13">
    <location>
        <position position="23"/>
    </location>
    <ligand>
        <name>Mg(2+)</name>
        <dbReference type="ChEBI" id="CHEBI:18420"/>
    </ligand>
</feature>
<keyword evidence="8 13" id="KW-0378">Hydrolase</keyword>
<evidence type="ECO:0000256" key="6">
    <source>
        <dbReference type="ARBA" id="ARBA00022741"/>
    </source>
</evidence>
<dbReference type="InterPro" id="IPR012006">
    <property type="entry name" value="CCA_bact"/>
</dbReference>
<comment type="cofactor">
    <cofactor evidence="13">
        <name>Mg(2+)</name>
        <dbReference type="ChEBI" id="CHEBI:18420"/>
    </cofactor>
    <text evidence="13">Magnesium is required for nucleotidyltransferase activity.</text>
</comment>
<dbReference type="CDD" id="cd00077">
    <property type="entry name" value="HDc"/>
    <property type="match status" value="1"/>
</dbReference>
<dbReference type="GO" id="GO:0160016">
    <property type="term" value="F:CCACCA tRNA nucleotidyltransferase activity"/>
    <property type="evidence" value="ECO:0007669"/>
    <property type="project" value="RHEA"/>
</dbReference>
<feature type="domain" description="HD" evidence="14">
    <location>
        <begin position="228"/>
        <end position="329"/>
    </location>
</feature>
<dbReference type="EMBL" id="QDKJ01000001">
    <property type="protein sequence ID" value="PWC15843.1"/>
    <property type="molecule type" value="Genomic_DNA"/>
</dbReference>
<dbReference type="OrthoDB" id="9805698at2"/>
<evidence type="ECO:0000256" key="12">
    <source>
        <dbReference type="ARBA" id="ARBA00023268"/>
    </source>
</evidence>
<dbReference type="GO" id="GO:0016791">
    <property type="term" value="F:phosphatase activity"/>
    <property type="evidence" value="ECO:0007669"/>
    <property type="project" value="UniProtKB-UniRule"/>
</dbReference>
<dbReference type="InterPro" id="IPR050124">
    <property type="entry name" value="tRNA_CCA-adding_enzyme"/>
</dbReference>
<dbReference type="InterPro" id="IPR003607">
    <property type="entry name" value="HD/PDEase_dom"/>
</dbReference>
<feature type="binding site" evidence="13">
    <location>
        <position position="140"/>
    </location>
    <ligand>
        <name>ATP</name>
        <dbReference type="ChEBI" id="CHEBI:30616"/>
    </ligand>
</feature>
<dbReference type="InterPro" id="IPR002646">
    <property type="entry name" value="PolA_pol_head_dom"/>
</dbReference>
<dbReference type="Pfam" id="PF01743">
    <property type="entry name" value="PolyA_pol"/>
    <property type="match status" value="1"/>
</dbReference>
<feature type="binding site" evidence="13">
    <location>
        <position position="137"/>
    </location>
    <ligand>
        <name>CTP</name>
        <dbReference type="ChEBI" id="CHEBI:37563"/>
    </ligand>
</feature>
<feature type="binding site" evidence="13">
    <location>
        <position position="91"/>
    </location>
    <ligand>
        <name>CTP</name>
        <dbReference type="ChEBI" id="CHEBI:37563"/>
    </ligand>
</feature>
<evidence type="ECO:0000256" key="10">
    <source>
        <dbReference type="ARBA" id="ARBA00022842"/>
    </source>
</evidence>
<feature type="binding site" evidence="13">
    <location>
        <position position="11"/>
    </location>
    <ligand>
        <name>ATP</name>
        <dbReference type="ChEBI" id="CHEBI:30616"/>
    </ligand>
</feature>
<keyword evidence="3 13" id="KW-0819">tRNA processing</keyword>
<organism evidence="15 16">
    <name type="scientific">Brenneria roseae subsp. americana</name>
    <dbReference type="NCBI Taxonomy" id="1508507"/>
    <lineage>
        <taxon>Bacteria</taxon>
        <taxon>Pseudomonadati</taxon>
        <taxon>Pseudomonadota</taxon>
        <taxon>Gammaproteobacteria</taxon>
        <taxon>Enterobacterales</taxon>
        <taxon>Pectobacteriaceae</taxon>
        <taxon>Brenneria</taxon>
    </lineage>
</organism>
<gene>
    <name evidence="13" type="primary">cca</name>
    <name evidence="15" type="ORF">B4923_01645</name>
</gene>
<feature type="binding site" evidence="13">
    <location>
        <position position="140"/>
    </location>
    <ligand>
        <name>CTP</name>
        <dbReference type="ChEBI" id="CHEBI:37563"/>
    </ligand>
</feature>
<feature type="binding site" evidence="13">
    <location>
        <position position="11"/>
    </location>
    <ligand>
        <name>CTP</name>
        <dbReference type="ChEBI" id="CHEBI:37563"/>
    </ligand>
</feature>
<name>A0A2U1U2H7_9GAMM</name>
<dbReference type="GO" id="GO:0005524">
    <property type="term" value="F:ATP binding"/>
    <property type="evidence" value="ECO:0007669"/>
    <property type="project" value="UniProtKB-UniRule"/>
</dbReference>
<dbReference type="PANTHER" id="PTHR47545:SF1">
    <property type="entry name" value="MULTIFUNCTIONAL CCA PROTEIN"/>
    <property type="match status" value="1"/>
</dbReference>
<dbReference type="Proteomes" id="UP000245138">
    <property type="component" value="Unassembled WGS sequence"/>
</dbReference>
<dbReference type="GO" id="GO:0004810">
    <property type="term" value="F:CCA tRNA nucleotidyltransferase activity"/>
    <property type="evidence" value="ECO:0007669"/>
    <property type="project" value="UniProtKB-UniRule"/>
</dbReference>
<feature type="binding site" evidence="13">
    <location>
        <position position="8"/>
    </location>
    <ligand>
        <name>ATP</name>
        <dbReference type="ChEBI" id="CHEBI:30616"/>
    </ligand>
</feature>
<feature type="binding site" evidence="13">
    <location>
        <position position="8"/>
    </location>
    <ligand>
        <name>CTP</name>
        <dbReference type="ChEBI" id="CHEBI:37563"/>
    </ligand>
</feature>
<dbReference type="AlphaFoldDB" id="A0A2U1U2H7"/>
<keyword evidence="9 13" id="KW-0067">ATP-binding</keyword>
<dbReference type="EC" id="2.7.7.72" evidence="13"/>
<comment type="catalytic activity">
    <reaction evidence="13">
        <text>a tRNA with a 3' CCA end + 2 CTP + ATP = a tRNA with a 3' CCACCA end + 3 diphosphate</text>
        <dbReference type="Rhea" id="RHEA:76235"/>
        <dbReference type="Rhea" id="RHEA-COMP:10468"/>
        <dbReference type="Rhea" id="RHEA-COMP:18655"/>
        <dbReference type="ChEBI" id="CHEBI:30616"/>
        <dbReference type="ChEBI" id="CHEBI:33019"/>
        <dbReference type="ChEBI" id="CHEBI:37563"/>
        <dbReference type="ChEBI" id="CHEBI:83071"/>
        <dbReference type="ChEBI" id="CHEBI:195187"/>
    </reaction>
</comment>
<keyword evidence="5 13" id="KW-0479">Metal-binding</keyword>
<dbReference type="GO" id="GO:0004112">
    <property type="term" value="F:cyclic-nucleotide phosphodiesterase activity"/>
    <property type="evidence" value="ECO:0007669"/>
    <property type="project" value="UniProtKB-UniRule"/>
</dbReference>
<evidence type="ECO:0000256" key="1">
    <source>
        <dbReference type="ARBA" id="ARBA00022596"/>
    </source>
</evidence>
<reference evidence="15 16" key="1">
    <citation type="submission" date="2018-04" db="EMBL/GenBank/DDBJ databases">
        <title>Brenneria corticis sp.nov.</title>
        <authorList>
            <person name="Li Y."/>
        </authorList>
    </citation>
    <scope>NUCLEOTIDE SEQUENCE [LARGE SCALE GENOMIC DNA]</scope>
    <source>
        <strain evidence="15 16">LMG 27715</strain>
    </source>
</reference>
<dbReference type="SUPFAM" id="SSF81891">
    <property type="entry name" value="Poly A polymerase C-terminal region-like"/>
    <property type="match status" value="1"/>
</dbReference>
<dbReference type="InterPro" id="IPR006674">
    <property type="entry name" value="HD_domain"/>
</dbReference>
<dbReference type="EC" id="3.1.4.-" evidence="13"/>
<comment type="caution">
    <text evidence="15">The sequence shown here is derived from an EMBL/GenBank/DDBJ whole genome shotgun (WGS) entry which is preliminary data.</text>
</comment>
<dbReference type="PROSITE" id="PS51831">
    <property type="entry name" value="HD"/>
    <property type="match status" value="1"/>
</dbReference>
<evidence type="ECO:0000256" key="4">
    <source>
        <dbReference type="ARBA" id="ARBA00022695"/>
    </source>
</evidence>
<evidence type="ECO:0000256" key="9">
    <source>
        <dbReference type="ARBA" id="ARBA00022840"/>
    </source>
</evidence>
<keyword evidence="12 13" id="KW-0511">Multifunctional enzyme</keyword>
<dbReference type="InterPro" id="IPR043519">
    <property type="entry name" value="NT_sf"/>
</dbReference>
<proteinExistence type="inferred from homology"/>
<comment type="subunit">
    <text evidence="13">Monomer. Can also form homodimers and oligomers.</text>
</comment>
<dbReference type="Gene3D" id="3.30.460.10">
    <property type="entry name" value="Beta Polymerase, domain 2"/>
    <property type="match status" value="1"/>
</dbReference>
<dbReference type="CDD" id="cd05398">
    <property type="entry name" value="NT_ClassII-CCAase"/>
    <property type="match status" value="1"/>
</dbReference>
<keyword evidence="6 13" id="KW-0547">Nucleotide-binding</keyword>
<evidence type="ECO:0000256" key="8">
    <source>
        <dbReference type="ARBA" id="ARBA00022801"/>
    </source>
</evidence>
<dbReference type="RefSeq" id="WP_109052604.1">
    <property type="nucleotide sequence ID" value="NZ_QDKJ01000001.1"/>
</dbReference>
<dbReference type="HAMAP" id="MF_01261">
    <property type="entry name" value="CCA_bact_type1"/>
    <property type="match status" value="1"/>
</dbReference>
<dbReference type="PANTHER" id="PTHR47545">
    <property type="entry name" value="MULTIFUNCTIONAL CCA PROTEIN"/>
    <property type="match status" value="1"/>
</dbReference>
<evidence type="ECO:0000256" key="7">
    <source>
        <dbReference type="ARBA" id="ARBA00022800"/>
    </source>
</evidence>
<keyword evidence="10 13" id="KW-0460">Magnesium</keyword>
<dbReference type="HAMAP" id="MF_01262">
    <property type="entry name" value="CCA_bact_type2"/>
    <property type="match status" value="1"/>
</dbReference>
<dbReference type="GO" id="GO:0001680">
    <property type="term" value="P:tRNA 3'-terminal CCA addition"/>
    <property type="evidence" value="ECO:0007669"/>
    <property type="project" value="UniProtKB-UniRule"/>
</dbReference>
<comment type="domain">
    <text evidence="13">Comprises two domains: an N-terminal domain containing the nucleotidyltransferase activity and a C-terminal HD domain associated with both phosphodiesterase and phosphatase activities.</text>
</comment>
<evidence type="ECO:0000259" key="14">
    <source>
        <dbReference type="PROSITE" id="PS51831"/>
    </source>
</evidence>
<evidence type="ECO:0000256" key="5">
    <source>
        <dbReference type="ARBA" id="ARBA00022723"/>
    </source>
</evidence>
<comment type="miscellaneous">
    <text evidence="13">A single active site specifically recognizes both ATP and CTP and is responsible for their addition.</text>
</comment>
<evidence type="ECO:0000313" key="16">
    <source>
        <dbReference type="Proteomes" id="UP000245138"/>
    </source>
</evidence>
<dbReference type="GO" id="GO:0000049">
    <property type="term" value="F:tRNA binding"/>
    <property type="evidence" value="ECO:0007669"/>
    <property type="project" value="UniProtKB-UniRule"/>
</dbReference>
<dbReference type="EC" id="3.1.3.-" evidence="13"/>
<evidence type="ECO:0000256" key="13">
    <source>
        <dbReference type="HAMAP-Rule" id="MF_01261"/>
    </source>
</evidence>
<dbReference type="NCBIfam" id="NF008137">
    <property type="entry name" value="PRK10885.1"/>
    <property type="match status" value="1"/>
</dbReference>
<keyword evidence="7 13" id="KW-0692">RNA repair</keyword>
<sequence>MNIYLVGGAVRDSLLNLPVTEKDWVVVGATPEQLLAQGYQQVGKDFPVFLHPVSRDEYALARTERKSGQGYTGFVCHAEPDVTLEQDLLRRDLTINAIAQTEQGELVDPYHGRRDLDNRLLRHVSDAFSEDPLRVLRVARFAARFAYLGFQIAEETMALMQRMTREGELAYLTPERVWKETEKALGTRSPQVYFQVLRDCGALAVLFPEIDKLYGIPAPAKWHPEIDTGIHTLMTLAMAARLSPDIDVRFATLCHDLGKGLTPPELWPRHHGHGPAGVQLVESLCQRLRVPNHIRDLAKLVAEYHDLIHTVQILQPKTLMKLFDAIDVWRKPQRLGQLAIASEADARGRTGFEESPYPQGDYLREAFRVVSRVTSADVVADGYQGIEVRNELSRRRTKALEQWKAQQQDNASPTA</sequence>